<dbReference type="SUPFAM" id="SSF53474">
    <property type="entry name" value="alpha/beta-Hydrolases"/>
    <property type="match status" value="1"/>
</dbReference>
<keyword evidence="2" id="KW-0378">Hydrolase</keyword>
<dbReference type="PANTHER" id="PTHR42103:SF2">
    <property type="entry name" value="AB HYDROLASE-1 DOMAIN-CONTAINING PROTEIN"/>
    <property type="match status" value="1"/>
</dbReference>
<dbReference type="AlphaFoldDB" id="A0A1J5TE86"/>
<dbReference type="GO" id="GO:0016787">
    <property type="term" value="F:hydrolase activity"/>
    <property type="evidence" value="ECO:0007669"/>
    <property type="project" value="UniProtKB-KW"/>
</dbReference>
<gene>
    <name evidence="2" type="ORF">GALL_00940</name>
</gene>
<feature type="domain" description="Serine aminopeptidase S33" evidence="1">
    <location>
        <begin position="51"/>
        <end position="138"/>
    </location>
</feature>
<dbReference type="Pfam" id="PF12146">
    <property type="entry name" value="Hydrolase_4"/>
    <property type="match status" value="1"/>
</dbReference>
<comment type="caution">
    <text evidence="2">The sequence shown here is derived from an EMBL/GenBank/DDBJ whole genome shotgun (WGS) entry which is preliminary data.</text>
</comment>
<dbReference type="InterPro" id="IPR022742">
    <property type="entry name" value="Hydrolase_4"/>
</dbReference>
<dbReference type="InterPro" id="IPR029058">
    <property type="entry name" value="AB_hydrolase_fold"/>
</dbReference>
<reference evidence="2" key="1">
    <citation type="submission" date="2016-10" db="EMBL/GenBank/DDBJ databases">
        <title>Sequence of Gallionella enrichment culture.</title>
        <authorList>
            <person name="Poehlein A."/>
            <person name="Muehling M."/>
            <person name="Daniel R."/>
        </authorList>
    </citation>
    <scope>NUCLEOTIDE SEQUENCE</scope>
</reference>
<evidence type="ECO:0000313" key="2">
    <source>
        <dbReference type="EMBL" id="OIR19215.1"/>
    </source>
</evidence>
<protein>
    <submittedName>
        <fullName evidence="2">Alpha/beta hydrolase family protein</fullName>
    </submittedName>
</protein>
<dbReference type="PANTHER" id="PTHR42103">
    <property type="entry name" value="ALPHA/BETA-HYDROLASES SUPERFAMILY PROTEIN"/>
    <property type="match status" value="1"/>
</dbReference>
<proteinExistence type="predicted"/>
<dbReference type="Gene3D" id="3.40.50.1820">
    <property type="entry name" value="alpha/beta hydrolase"/>
    <property type="match status" value="1"/>
</dbReference>
<accession>A0A1J5TE86</accession>
<name>A0A1J5TE86_9ZZZZ</name>
<dbReference type="EMBL" id="MLJW01000001">
    <property type="protein sequence ID" value="OIR19215.1"/>
    <property type="molecule type" value="Genomic_DNA"/>
</dbReference>
<evidence type="ECO:0000259" key="1">
    <source>
        <dbReference type="Pfam" id="PF12146"/>
    </source>
</evidence>
<organism evidence="2">
    <name type="scientific">mine drainage metagenome</name>
    <dbReference type="NCBI Taxonomy" id="410659"/>
    <lineage>
        <taxon>unclassified sequences</taxon>
        <taxon>metagenomes</taxon>
        <taxon>ecological metagenomes</taxon>
    </lineage>
</organism>
<sequence>MAITLEKFSTTGTAGLLEGVVHMPEEITCGIAVVAHPLPTMGGTMENKVAVTLAKTFAELGCVALRFNFRGVGMSEGEFTGGDGEEQDMIAIVRFAQEQFGEELPLILSGFSFGGYVAARAAQQVRPQHLILAAPAVGRFAMPAVAPDTLVVHGEHDDVVPLADALEWARPQHLPIVVLPQAEHFFHGRLTQLRDIVKRHFNGVEL</sequence>